<keyword evidence="1" id="KW-0472">Membrane</keyword>
<keyword evidence="1" id="KW-1133">Transmembrane helix</keyword>
<keyword evidence="1" id="KW-0812">Transmembrane</keyword>
<evidence type="ECO:0000313" key="2">
    <source>
        <dbReference type="EMBL" id="QHT97716.1"/>
    </source>
</evidence>
<dbReference type="EMBL" id="MN740283">
    <property type="protein sequence ID" value="QHT97716.1"/>
    <property type="molecule type" value="Genomic_DNA"/>
</dbReference>
<feature type="transmembrane region" description="Helical" evidence="1">
    <location>
        <begin position="175"/>
        <end position="195"/>
    </location>
</feature>
<sequence>MQTNTSCPTGWTRSSELSSLFDCDIPIIADQSLKGIAFSLGILVLIGELIALFVRIDSVRTKGGPTIILIVWTLLQNIVMVLRPGIGLLLNVRSETTLWMAFITHISGATAAGLIILYIYIELGIIEKASMKKKVGFLLENKGIILIGIGVFETLFFLVGPLISYYTSVPLYQMFWAPVVAIDFTVIPYFCFLSSRIYIEIQKMIRDDFKKLSRQILITGFVCSGIGLFTGGVGIYLLIENRYEWAFIELCWISDIIFNCIIFAVLVRRRVRQVVPRSSEDPTVSAHV</sequence>
<feature type="transmembrane region" description="Helical" evidence="1">
    <location>
        <begin position="245"/>
        <end position="267"/>
    </location>
</feature>
<feature type="transmembrane region" description="Helical" evidence="1">
    <location>
        <begin position="66"/>
        <end position="86"/>
    </location>
</feature>
<dbReference type="AlphaFoldDB" id="A0A6C0IZ42"/>
<reference evidence="2" key="1">
    <citation type="journal article" date="2020" name="Nature">
        <title>Giant virus diversity and host interactions through global metagenomics.</title>
        <authorList>
            <person name="Schulz F."/>
            <person name="Roux S."/>
            <person name="Paez-Espino D."/>
            <person name="Jungbluth S."/>
            <person name="Walsh D.A."/>
            <person name="Denef V.J."/>
            <person name="McMahon K.D."/>
            <person name="Konstantinidis K.T."/>
            <person name="Eloe-Fadrosh E.A."/>
            <person name="Kyrpides N.C."/>
            <person name="Woyke T."/>
        </authorList>
    </citation>
    <scope>NUCLEOTIDE SEQUENCE</scope>
    <source>
        <strain evidence="2">GVMAG-M-3300025572-1</strain>
    </source>
</reference>
<protein>
    <submittedName>
        <fullName evidence="2">Uncharacterized protein</fullName>
    </submittedName>
</protein>
<feature type="transmembrane region" description="Helical" evidence="1">
    <location>
        <begin position="36"/>
        <end position="54"/>
    </location>
</feature>
<name>A0A6C0IZ42_9ZZZZ</name>
<feature type="transmembrane region" description="Helical" evidence="1">
    <location>
        <begin position="98"/>
        <end position="121"/>
    </location>
</feature>
<feature type="transmembrane region" description="Helical" evidence="1">
    <location>
        <begin position="216"/>
        <end position="239"/>
    </location>
</feature>
<feature type="transmembrane region" description="Helical" evidence="1">
    <location>
        <begin position="142"/>
        <end position="163"/>
    </location>
</feature>
<evidence type="ECO:0000256" key="1">
    <source>
        <dbReference type="SAM" id="Phobius"/>
    </source>
</evidence>
<proteinExistence type="predicted"/>
<accession>A0A6C0IZ42</accession>
<organism evidence="2">
    <name type="scientific">viral metagenome</name>
    <dbReference type="NCBI Taxonomy" id="1070528"/>
    <lineage>
        <taxon>unclassified sequences</taxon>
        <taxon>metagenomes</taxon>
        <taxon>organismal metagenomes</taxon>
    </lineage>
</organism>